<protein>
    <submittedName>
        <fullName evidence="2">Single-stranded-DNA-specific exonuclease RecJ</fullName>
        <ecNumber evidence="2">3.1.-.-</ecNumber>
    </submittedName>
</protein>
<proteinExistence type="predicted"/>
<feature type="domain" description="DDH" evidence="1">
    <location>
        <begin position="62"/>
        <end position="218"/>
    </location>
</feature>
<evidence type="ECO:0000259" key="1">
    <source>
        <dbReference type="Pfam" id="PF01368"/>
    </source>
</evidence>
<keyword evidence="2" id="KW-0378">Hydrolase</keyword>
<organism evidence="2 3">
    <name type="scientific">Campylobacter concisus</name>
    <dbReference type="NCBI Taxonomy" id="199"/>
    <lineage>
        <taxon>Bacteria</taxon>
        <taxon>Pseudomonadati</taxon>
        <taxon>Campylobacterota</taxon>
        <taxon>Epsilonproteobacteria</taxon>
        <taxon>Campylobacterales</taxon>
        <taxon>Campylobacteraceae</taxon>
        <taxon>Campylobacter</taxon>
    </lineage>
</organism>
<dbReference type="InterPro" id="IPR001667">
    <property type="entry name" value="DDH_dom"/>
</dbReference>
<gene>
    <name evidence="2" type="ORF">CCS77_2063</name>
</gene>
<geneLocation type="plasmid" evidence="3">
    <name>picon</name>
</geneLocation>
<dbReference type="Proteomes" id="UP000241854">
    <property type="component" value="Plasmid pICON"/>
</dbReference>
<dbReference type="InterPro" id="IPR038763">
    <property type="entry name" value="DHH_sf"/>
</dbReference>
<dbReference type="RefSeq" id="WP_107917371.1">
    <property type="nucleotide sequence ID" value="NZ_CP021643.1"/>
</dbReference>
<dbReference type="GO" id="GO:0004527">
    <property type="term" value="F:exonuclease activity"/>
    <property type="evidence" value="ECO:0007669"/>
    <property type="project" value="UniProtKB-KW"/>
</dbReference>
<dbReference type="EMBL" id="CP021643">
    <property type="protein sequence ID" value="AVX45069.1"/>
    <property type="molecule type" value="Genomic_DNA"/>
</dbReference>
<evidence type="ECO:0000313" key="2">
    <source>
        <dbReference type="EMBL" id="AVX45069.1"/>
    </source>
</evidence>
<keyword evidence="2" id="KW-0614">Plasmid</keyword>
<sequence>MATVNEYLRKLQLNQKENQKQIDEYIKELKKNEGNGKFKIPVGKIDCFYENILDKIKNGKGVLIYSDYDVDGIFSCVMMIETLQQIAKQELDKDPNNTKIKDFFEKLRFKIPTRTEGYGISADYIKAALKSNIIDYIITCDNGTQKSVVPIVTDENYKNKVFVFDHHANGDFGNYDNILNPNTDGKVEISTGILLYRFFEKLSSRKKIELPNLADLAAFTAVADVASLDSNRDIIEQGLNIINNAGISYTNASKEIDKLGEKVVSQIRQNDTEKAYKNIAKIEKLNEKQGQILELANLTRPFYKKLFQNRENITTKDLSFSAIPLINALNRLEANSNFLVKMLQIKQENEANNNMLNSGIYILNGLNNKRKELAFEATKNALQAVKEKGLEKDPLIFVYVENTKIGLCGLIAQRIFDNTGADVIVGTDVNGKIIFSGRGNNVFDNLTRLMNFKLEAKDIFSFGGHLKALGGSIKDHTRFNELLKEALASNIFISNKNTTELDLAKDSFNILEKPVSLFEYNELSKHLTKITGAIPYSKNFLAPVIITSDMILNKDAIMGKAKQKDFVLLKLAVTDPINDKTESIDFICPGKNALDLIENSENVSKNNKLPIFLMELSNNNFDFSKDTFSGKIVFKEQLIPENFLEKIKKNNVQEQKVATSIKI</sequence>
<dbReference type="InterPro" id="IPR051673">
    <property type="entry name" value="SSDNA_exonuclease_RecJ"/>
</dbReference>
<dbReference type="Gene3D" id="3.90.1640.30">
    <property type="match status" value="1"/>
</dbReference>
<reference evidence="2 3" key="1">
    <citation type="journal article" date="2018" name="Emerg. Microbes Infect.">
        <title>Genomic analysis of oral Campylobacter concisus strains identified a potential bacterial molecular marker associated with active Crohn's disease.</title>
        <authorList>
            <person name="Liu F."/>
            <person name="Ma R."/>
            <person name="Tay C.Y.A."/>
            <person name="Octavia S."/>
            <person name="Lan R."/>
            <person name="Chung H.K.L."/>
            <person name="Riordan S.M."/>
            <person name="Grimm M.C."/>
            <person name="Leong R.W."/>
            <person name="Tanaka M.M."/>
            <person name="Connor S."/>
            <person name="Zhang L."/>
        </authorList>
    </citation>
    <scope>NUCLEOTIDE SEQUENCE [LARGE SCALE GENOMIC DNA]</scope>
    <source>
        <strain evidence="2 3">P2CDO4</strain>
        <plasmid evidence="2">pICON</plasmid>
    </source>
</reference>
<dbReference type="PANTHER" id="PTHR30255:SF2">
    <property type="entry name" value="SINGLE-STRANDED-DNA-SPECIFIC EXONUCLEASE RECJ"/>
    <property type="match status" value="1"/>
</dbReference>
<accession>A0A2R4P306</accession>
<name>A0A2R4P306_9BACT</name>
<keyword evidence="2" id="KW-0269">Exonuclease</keyword>
<evidence type="ECO:0000313" key="3">
    <source>
        <dbReference type="Proteomes" id="UP000241854"/>
    </source>
</evidence>
<dbReference type="Pfam" id="PF01368">
    <property type="entry name" value="DHH"/>
    <property type="match status" value="1"/>
</dbReference>
<keyword evidence="2" id="KW-0540">Nuclease</keyword>
<dbReference type="PANTHER" id="PTHR30255">
    <property type="entry name" value="SINGLE-STRANDED-DNA-SPECIFIC EXONUCLEASE RECJ"/>
    <property type="match status" value="1"/>
</dbReference>
<dbReference type="SUPFAM" id="SSF64182">
    <property type="entry name" value="DHH phosphoesterases"/>
    <property type="match status" value="1"/>
</dbReference>
<dbReference type="AlphaFoldDB" id="A0A2R4P306"/>
<dbReference type="EC" id="3.1.-.-" evidence="2"/>
<dbReference type="Gene3D" id="3.10.310.30">
    <property type="match status" value="1"/>
</dbReference>